<keyword evidence="3" id="KW-0862">Zinc</keyword>
<dbReference type="PROSITE" id="PS50089">
    <property type="entry name" value="ZF_RING_2"/>
    <property type="match status" value="1"/>
</dbReference>
<evidence type="ECO:0000256" key="1">
    <source>
        <dbReference type="ARBA" id="ARBA00022723"/>
    </source>
</evidence>
<gene>
    <name evidence="8" type="ORF">F5Z01DRAFT_695491</name>
</gene>
<evidence type="ECO:0000256" key="5">
    <source>
        <dbReference type="SAM" id="MobiDB-lite"/>
    </source>
</evidence>
<accession>A0A9P7ZDL8</accession>
<dbReference type="InterPro" id="IPR018957">
    <property type="entry name" value="Znf_C3HC4_RING-type"/>
</dbReference>
<evidence type="ECO:0000313" key="8">
    <source>
        <dbReference type="EMBL" id="KAG9250134.1"/>
    </source>
</evidence>
<feature type="region of interest" description="Disordered" evidence="5">
    <location>
        <begin position="119"/>
        <end position="145"/>
    </location>
</feature>
<evidence type="ECO:0000256" key="3">
    <source>
        <dbReference type="ARBA" id="ARBA00022833"/>
    </source>
</evidence>
<evidence type="ECO:0000313" key="9">
    <source>
        <dbReference type="Proteomes" id="UP000887229"/>
    </source>
</evidence>
<keyword evidence="1" id="KW-0479">Metal-binding</keyword>
<dbReference type="OrthoDB" id="5588846at2759"/>
<sequence length="454" mass="52339">MKFARDFRDTLANQHFPVHWVEQAIPYGQLKKCLKKVQRELHDLGLDPETLKSLTDPENTSPVALNYRLNTTGDGHSVRPILTVDVHLKDGVVVDASLTSTSRKFLEKLAVEVDAARRRVSNDDRDKDVSDEPHLPSQVTENNSAAEEVAQEVGGHHETIEVPLIFDNEFFDILQSDVNNIDALQASERRNMTNEIQELRQEIGQVSQPSRFSKTDLARWRQIFELYLDAEVFFATNEQDHGARSSQVALKKLQWFQQEVETRQLARLFKLRASQQAFARFVQLNSNLLKNLQFQELNQLAVLKILKKFDKRTSLGVSKRFRLAVQPHMLMTGSIGKDVCAQLSQDLVTVVPQLTDYLCPICFAVAYRPVRLDCQHIFCIRCVVHIQRRRERYCPLCRADVVMQASGCNLDNELGRYMRKYFAKEVKEKERSDDIERGMEEYGPTYNHKECIVM</sequence>
<dbReference type="AlphaFoldDB" id="A0A9P7ZDL8"/>
<dbReference type="PROSITE" id="PS51382">
    <property type="entry name" value="SPX"/>
    <property type="match status" value="1"/>
</dbReference>
<evidence type="ECO:0000259" key="6">
    <source>
        <dbReference type="PROSITE" id="PS50089"/>
    </source>
</evidence>
<dbReference type="Proteomes" id="UP000887229">
    <property type="component" value="Unassembled WGS sequence"/>
</dbReference>
<dbReference type="GO" id="GO:0008270">
    <property type="term" value="F:zinc ion binding"/>
    <property type="evidence" value="ECO:0007669"/>
    <property type="project" value="UniProtKB-KW"/>
</dbReference>
<dbReference type="Pfam" id="PF03105">
    <property type="entry name" value="SPX"/>
    <property type="match status" value="1"/>
</dbReference>
<keyword evidence="2 4" id="KW-0863">Zinc-finger</keyword>
<feature type="domain" description="SPX" evidence="7">
    <location>
        <begin position="1"/>
        <end position="323"/>
    </location>
</feature>
<dbReference type="InterPro" id="IPR004331">
    <property type="entry name" value="SPX_dom"/>
</dbReference>
<dbReference type="InterPro" id="IPR013083">
    <property type="entry name" value="Znf_RING/FYVE/PHD"/>
</dbReference>
<reference evidence="8" key="1">
    <citation type="journal article" date="2021" name="IMA Fungus">
        <title>Genomic characterization of three marine fungi, including Emericellopsis atlantica sp. nov. with signatures of a generalist lifestyle and marine biomass degradation.</title>
        <authorList>
            <person name="Hagestad O.C."/>
            <person name="Hou L."/>
            <person name="Andersen J.H."/>
            <person name="Hansen E.H."/>
            <person name="Altermark B."/>
            <person name="Li C."/>
            <person name="Kuhnert E."/>
            <person name="Cox R.J."/>
            <person name="Crous P.W."/>
            <person name="Spatafora J.W."/>
            <person name="Lail K."/>
            <person name="Amirebrahimi M."/>
            <person name="Lipzen A."/>
            <person name="Pangilinan J."/>
            <person name="Andreopoulos W."/>
            <person name="Hayes R.D."/>
            <person name="Ng V."/>
            <person name="Grigoriev I.V."/>
            <person name="Jackson S.A."/>
            <person name="Sutton T.D.S."/>
            <person name="Dobson A.D.W."/>
            <person name="Rama T."/>
        </authorList>
    </citation>
    <scope>NUCLEOTIDE SEQUENCE</scope>
    <source>
        <strain evidence="8">TS7</strain>
    </source>
</reference>
<dbReference type="EMBL" id="MU251282">
    <property type="protein sequence ID" value="KAG9250134.1"/>
    <property type="molecule type" value="Genomic_DNA"/>
</dbReference>
<dbReference type="Gene3D" id="3.30.40.10">
    <property type="entry name" value="Zinc/RING finger domain, C3HC4 (zinc finger)"/>
    <property type="match status" value="1"/>
</dbReference>
<dbReference type="InterPro" id="IPR001841">
    <property type="entry name" value="Znf_RING"/>
</dbReference>
<dbReference type="PROSITE" id="PS00518">
    <property type="entry name" value="ZF_RING_1"/>
    <property type="match status" value="1"/>
</dbReference>
<name>A0A9P7ZDL8_9HYPO</name>
<organism evidence="8 9">
    <name type="scientific">Emericellopsis atlantica</name>
    <dbReference type="NCBI Taxonomy" id="2614577"/>
    <lineage>
        <taxon>Eukaryota</taxon>
        <taxon>Fungi</taxon>
        <taxon>Dikarya</taxon>
        <taxon>Ascomycota</taxon>
        <taxon>Pezizomycotina</taxon>
        <taxon>Sordariomycetes</taxon>
        <taxon>Hypocreomycetidae</taxon>
        <taxon>Hypocreales</taxon>
        <taxon>Bionectriaceae</taxon>
        <taxon>Emericellopsis</taxon>
    </lineage>
</organism>
<evidence type="ECO:0000259" key="7">
    <source>
        <dbReference type="PROSITE" id="PS51382"/>
    </source>
</evidence>
<evidence type="ECO:0000256" key="2">
    <source>
        <dbReference type="ARBA" id="ARBA00022771"/>
    </source>
</evidence>
<dbReference type="PANTHER" id="PTHR23327">
    <property type="entry name" value="RING FINGER PROTEIN 127"/>
    <property type="match status" value="1"/>
</dbReference>
<dbReference type="RefSeq" id="XP_046114058.1">
    <property type="nucleotide sequence ID" value="XM_046266259.1"/>
</dbReference>
<dbReference type="SMART" id="SM00184">
    <property type="entry name" value="RING"/>
    <property type="match status" value="1"/>
</dbReference>
<feature type="domain" description="RING-type" evidence="6">
    <location>
        <begin position="359"/>
        <end position="398"/>
    </location>
</feature>
<dbReference type="Pfam" id="PF00097">
    <property type="entry name" value="zf-C3HC4"/>
    <property type="match status" value="1"/>
</dbReference>
<comment type="caution">
    <text evidence="8">The sequence shown here is derived from an EMBL/GenBank/DDBJ whole genome shotgun (WGS) entry which is preliminary data.</text>
</comment>
<evidence type="ECO:0000256" key="4">
    <source>
        <dbReference type="PROSITE-ProRule" id="PRU00175"/>
    </source>
</evidence>
<proteinExistence type="predicted"/>
<dbReference type="PANTHER" id="PTHR23327:SF51">
    <property type="entry name" value="TRANSCRIPTIONAL REGULATOR OF YEAST FORM ADHERENCE 3"/>
    <property type="match status" value="1"/>
</dbReference>
<dbReference type="SUPFAM" id="SSF57850">
    <property type="entry name" value="RING/U-box"/>
    <property type="match status" value="1"/>
</dbReference>
<protein>
    <submittedName>
        <fullName evidence="8">RING-14 protein</fullName>
    </submittedName>
</protein>
<dbReference type="GeneID" id="70297162"/>
<feature type="compositionally biased region" description="Basic and acidic residues" evidence="5">
    <location>
        <begin position="119"/>
        <end position="134"/>
    </location>
</feature>
<dbReference type="InterPro" id="IPR017907">
    <property type="entry name" value="Znf_RING_CS"/>
</dbReference>
<keyword evidence="9" id="KW-1185">Reference proteome</keyword>